<keyword evidence="3" id="KW-1185">Reference proteome</keyword>
<sequence length="91" mass="10165">MGMPLISLTNMGLERTSVQPIFHLEDDETISQDTNRMKNDVAASEEVCPQEVVGLRTKELWKSKSTTFSTAPAHEMRAIRSAPQSKTTTQE</sequence>
<dbReference type="EMBL" id="ABEU02000006">
    <property type="status" value="NOT_ANNOTATED_CDS"/>
    <property type="molecule type" value="Genomic_DNA"/>
</dbReference>
<accession>A0A7I4EFZ1</accession>
<evidence type="ECO:0000313" key="2">
    <source>
        <dbReference type="EnsemblPlants" id="Pp3c6_9070V3.2"/>
    </source>
</evidence>
<protein>
    <submittedName>
        <fullName evidence="2">Uncharacterized protein</fullName>
    </submittedName>
</protein>
<organism evidence="2 3">
    <name type="scientific">Physcomitrium patens</name>
    <name type="common">Spreading-leaved earth moss</name>
    <name type="synonym">Physcomitrella patens</name>
    <dbReference type="NCBI Taxonomy" id="3218"/>
    <lineage>
        <taxon>Eukaryota</taxon>
        <taxon>Viridiplantae</taxon>
        <taxon>Streptophyta</taxon>
        <taxon>Embryophyta</taxon>
        <taxon>Bryophyta</taxon>
        <taxon>Bryophytina</taxon>
        <taxon>Bryopsida</taxon>
        <taxon>Funariidae</taxon>
        <taxon>Funariales</taxon>
        <taxon>Funariaceae</taxon>
        <taxon>Physcomitrium</taxon>
    </lineage>
</organism>
<dbReference type="AlphaFoldDB" id="A0A7I4EFZ1"/>
<dbReference type="Gramene" id="Pp3c6_9070V3.2">
    <property type="protein sequence ID" value="Pp3c6_9070V3.2"/>
    <property type="gene ID" value="Pp3c6_9070"/>
</dbReference>
<feature type="region of interest" description="Disordered" evidence="1">
    <location>
        <begin position="65"/>
        <end position="91"/>
    </location>
</feature>
<reference evidence="2 3" key="1">
    <citation type="journal article" date="2008" name="Science">
        <title>The Physcomitrella genome reveals evolutionary insights into the conquest of land by plants.</title>
        <authorList>
            <person name="Rensing S."/>
            <person name="Lang D."/>
            <person name="Zimmer A."/>
            <person name="Terry A."/>
            <person name="Salamov A."/>
            <person name="Shapiro H."/>
            <person name="Nishiyama T."/>
            <person name="Perroud P.-F."/>
            <person name="Lindquist E."/>
            <person name="Kamisugi Y."/>
            <person name="Tanahashi T."/>
            <person name="Sakakibara K."/>
            <person name="Fujita T."/>
            <person name="Oishi K."/>
            <person name="Shin-I T."/>
            <person name="Kuroki Y."/>
            <person name="Toyoda A."/>
            <person name="Suzuki Y."/>
            <person name="Hashimoto A."/>
            <person name="Yamaguchi K."/>
            <person name="Sugano A."/>
            <person name="Kohara Y."/>
            <person name="Fujiyama A."/>
            <person name="Anterola A."/>
            <person name="Aoki S."/>
            <person name="Ashton N."/>
            <person name="Barbazuk W.B."/>
            <person name="Barker E."/>
            <person name="Bennetzen J."/>
            <person name="Bezanilla M."/>
            <person name="Blankenship R."/>
            <person name="Cho S.H."/>
            <person name="Dutcher S."/>
            <person name="Estelle M."/>
            <person name="Fawcett J.A."/>
            <person name="Gundlach H."/>
            <person name="Hanada K."/>
            <person name="Heyl A."/>
            <person name="Hicks K.A."/>
            <person name="Hugh J."/>
            <person name="Lohr M."/>
            <person name="Mayer K."/>
            <person name="Melkozernov A."/>
            <person name="Murata T."/>
            <person name="Nelson D."/>
            <person name="Pils B."/>
            <person name="Prigge M."/>
            <person name="Reiss B."/>
            <person name="Renner T."/>
            <person name="Rombauts S."/>
            <person name="Rushton P."/>
            <person name="Sanderfoot A."/>
            <person name="Schween G."/>
            <person name="Shiu S.-H."/>
            <person name="Stueber K."/>
            <person name="Theodoulou F.L."/>
            <person name="Tu H."/>
            <person name="Van de Peer Y."/>
            <person name="Verrier P.J."/>
            <person name="Waters E."/>
            <person name="Wood A."/>
            <person name="Yang L."/>
            <person name="Cove D."/>
            <person name="Cuming A."/>
            <person name="Hasebe M."/>
            <person name="Lucas S."/>
            <person name="Mishler D.B."/>
            <person name="Reski R."/>
            <person name="Grigoriev I."/>
            <person name="Quatrano R.S."/>
            <person name="Boore J.L."/>
        </authorList>
    </citation>
    <scope>NUCLEOTIDE SEQUENCE [LARGE SCALE GENOMIC DNA]</scope>
    <source>
        <strain evidence="2 3">cv. Gransden 2004</strain>
    </source>
</reference>
<proteinExistence type="predicted"/>
<evidence type="ECO:0000313" key="3">
    <source>
        <dbReference type="Proteomes" id="UP000006727"/>
    </source>
</evidence>
<reference evidence="2" key="3">
    <citation type="submission" date="2020-12" db="UniProtKB">
        <authorList>
            <consortium name="EnsemblPlants"/>
        </authorList>
    </citation>
    <scope>IDENTIFICATION</scope>
</reference>
<evidence type="ECO:0000256" key="1">
    <source>
        <dbReference type="SAM" id="MobiDB-lite"/>
    </source>
</evidence>
<reference evidence="2 3" key="2">
    <citation type="journal article" date="2018" name="Plant J.">
        <title>The Physcomitrella patens chromosome-scale assembly reveals moss genome structure and evolution.</title>
        <authorList>
            <person name="Lang D."/>
            <person name="Ullrich K.K."/>
            <person name="Murat F."/>
            <person name="Fuchs J."/>
            <person name="Jenkins J."/>
            <person name="Haas F.B."/>
            <person name="Piednoel M."/>
            <person name="Gundlach H."/>
            <person name="Van Bel M."/>
            <person name="Meyberg R."/>
            <person name="Vives C."/>
            <person name="Morata J."/>
            <person name="Symeonidi A."/>
            <person name="Hiss M."/>
            <person name="Muchero W."/>
            <person name="Kamisugi Y."/>
            <person name="Saleh O."/>
            <person name="Blanc G."/>
            <person name="Decker E.L."/>
            <person name="van Gessel N."/>
            <person name="Grimwood J."/>
            <person name="Hayes R.D."/>
            <person name="Graham S.W."/>
            <person name="Gunter L.E."/>
            <person name="McDaniel S.F."/>
            <person name="Hoernstein S.N.W."/>
            <person name="Larsson A."/>
            <person name="Li F.W."/>
            <person name="Perroud P.F."/>
            <person name="Phillips J."/>
            <person name="Ranjan P."/>
            <person name="Rokshar D.S."/>
            <person name="Rothfels C.J."/>
            <person name="Schneider L."/>
            <person name="Shu S."/>
            <person name="Stevenson D.W."/>
            <person name="Thummler F."/>
            <person name="Tillich M."/>
            <person name="Villarreal Aguilar J.C."/>
            <person name="Widiez T."/>
            <person name="Wong G.K."/>
            <person name="Wymore A."/>
            <person name="Zhang Y."/>
            <person name="Zimmer A.D."/>
            <person name="Quatrano R.S."/>
            <person name="Mayer K.F.X."/>
            <person name="Goodstein D."/>
            <person name="Casacuberta J.M."/>
            <person name="Vandepoele K."/>
            <person name="Reski R."/>
            <person name="Cuming A.C."/>
            <person name="Tuskan G.A."/>
            <person name="Maumus F."/>
            <person name="Salse J."/>
            <person name="Schmutz J."/>
            <person name="Rensing S.A."/>
        </authorList>
    </citation>
    <scope>NUCLEOTIDE SEQUENCE [LARGE SCALE GENOMIC DNA]</scope>
    <source>
        <strain evidence="2 3">cv. Gransden 2004</strain>
    </source>
</reference>
<dbReference type="EnsemblPlants" id="Pp3c6_9070V3.2">
    <property type="protein sequence ID" value="Pp3c6_9070V3.2"/>
    <property type="gene ID" value="Pp3c6_9070"/>
</dbReference>
<dbReference type="Proteomes" id="UP000006727">
    <property type="component" value="Chromosome 6"/>
</dbReference>
<feature type="compositionally biased region" description="Polar residues" evidence="1">
    <location>
        <begin position="82"/>
        <end position="91"/>
    </location>
</feature>
<name>A0A7I4EFZ1_PHYPA</name>